<feature type="region of interest" description="Disordered" evidence="1">
    <location>
        <begin position="19"/>
        <end position="42"/>
    </location>
</feature>
<evidence type="ECO:0000313" key="3">
    <source>
        <dbReference type="Proteomes" id="UP001420932"/>
    </source>
</evidence>
<gene>
    <name evidence="2" type="ORF">Syun_014038</name>
</gene>
<dbReference type="AlphaFoldDB" id="A0AAP0P884"/>
<evidence type="ECO:0000313" key="2">
    <source>
        <dbReference type="EMBL" id="KAK9134708.1"/>
    </source>
</evidence>
<protein>
    <submittedName>
        <fullName evidence="2">Uncharacterized protein</fullName>
    </submittedName>
</protein>
<sequence>MTVRRLSSLLTSAKTSLVLGSGSRPRMRPLTSSNSLLRPTRNSKTRSFSTIFRNKAPVLRTAPLIIAEHIYLLPQGF</sequence>
<comment type="caution">
    <text evidence="2">The sequence shown here is derived from an EMBL/GenBank/DDBJ whole genome shotgun (WGS) entry which is preliminary data.</text>
</comment>
<keyword evidence="3" id="KW-1185">Reference proteome</keyword>
<name>A0AAP0P884_9MAGN</name>
<feature type="compositionally biased region" description="Polar residues" evidence="1">
    <location>
        <begin position="30"/>
        <end position="42"/>
    </location>
</feature>
<organism evidence="2 3">
    <name type="scientific">Stephania yunnanensis</name>
    <dbReference type="NCBI Taxonomy" id="152371"/>
    <lineage>
        <taxon>Eukaryota</taxon>
        <taxon>Viridiplantae</taxon>
        <taxon>Streptophyta</taxon>
        <taxon>Embryophyta</taxon>
        <taxon>Tracheophyta</taxon>
        <taxon>Spermatophyta</taxon>
        <taxon>Magnoliopsida</taxon>
        <taxon>Ranunculales</taxon>
        <taxon>Menispermaceae</taxon>
        <taxon>Menispermoideae</taxon>
        <taxon>Cissampelideae</taxon>
        <taxon>Stephania</taxon>
    </lineage>
</organism>
<proteinExistence type="predicted"/>
<dbReference type="Proteomes" id="UP001420932">
    <property type="component" value="Unassembled WGS sequence"/>
</dbReference>
<accession>A0AAP0P884</accession>
<evidence type="ECO:0000256" key="1">
    <source>
        <dbReference type="SAM" id="MobiDB-lite"/>
    </source>
</evidence>
<dbReference type="EMBL" id="JBBNAF010000006">
    <property type="protein sequence ID" value="KAK9134708.1"/>
    <property type="molecule type" value="Genomic_DNA"/>
</dbReference>
<reference evidence="2 3" key="1">
    <citation type="submission" date="2024-01" db="EMBL/GenBank/DDBJ databases">
        <title>Genome assemblies of Stephania.</title>
        <authorList>
            <person name="Yang L."/>
        </authorList>
    </citation>
    <scope>NUCLEOTIDE SEQUENCE [LARGE SCALE GENOMIC DNA]</scope>
    <source>
        <strain evidence="2">YNDBR</strain>
        <tissue evidence="2">Leaf</tissue>
    </source>
</reference>